<keyword evidence="3" id="KW-1185">Reference proteome</keyword>
<keyword evidence="1" id="KW-1133">Transmembrane helix</keyword>
<accession>A0A9E6XSX9</accession>
<feature type="transmembrane region" description="Helical" evidence="1">
    <location>
        <begin position="130"/>
        <end position="151"/>
    </location>
</feature>
<protein>
    <recommendedName>
        <fullName evidence="4">HdeD family acid-resistance protein</fullName>
    </recommendedName>
</protein>
<dbReference type="RefSeq" id="WP_259313712.1">
    <property type="nucleotide sequence ID" value="NZ_CP087164.1"/>
</dbReference>
<dbReference type="EMBL" id="CP087164">
    <property type="protein sequence ID" value="UGS34022.1"/>
    <property type="molecule type" value="Genomic_DNA"/>
</dbReference>
<evidence type="ECO:0000313" key="2">
    <source>
        <dbReference type="EMBL" id="UGS34022.1"/>
    </source>
</evidence>
<dbReference type="InterPro" id="IPR005325">
    <property type="entry name" value="DUF308_memb"/>
</dbReference>
<evidence type="ECO:0000256" key="1">
    <source>
        <dbReference type="SAM" id="Phobius"/>
    </source>
</evidence>
<dbReference type="Proteomes" id="UP001162834">
    <property type="component" value="Chromosome"/>
</dbReference>
<evidence type="ECO:0008006" key="4">
    <source>
        <dbReference type="Google" id="ProtNLM"/>
    </source>
</evidence>
<name>A0A9E6XSX9_9ACTN</name>
<reference evidence="2" key="1">
    <citation type="journal article" date="2022" name="Int. J. Syst. Evol. Microbiol.">
        <title>Pseudomonas aegrilactucae sp. nov. and Pseudomonas morbosilactucae sp. nov., pathogens causing bacterial rot of lettuce in Japan.</title>
        <authorList>
            <person name="Sawada H."/>
            <person name="Fujikawa T."/>
            <person name="Satou M."/>
        </authorList>
    </citation>
    <scope>NUCLEOTIDE SEQUENCE</scope>
    <source>
        <strain evidence="2">0166_1</strain>
    </source>
</reference>
<gene>
    <name evidence="2" type="ORF">DSM104329_00392</name>
</gene>
<keyword evidence="1" id="KW-0472">Membrane</keyword>
<sequence>MSEQVDQAVVRDTARKVTGLWWLWLISGIAWVIVALVVLQFDSASATTVGVIIGLMFLFSGIEQLFMATVADSMRWVWALFGVLLVVAGVISLIQPKSTFAGIADILGFLFLLVGVFWTVQAFIDRADNDLWWIGLVSGILMIILAFWTSGQFLIDKAFLLLVFAGVWALLHGLNDFVKAFALRSAHKQL</sequence>
<feature type="transmembrane region" description="Helical" evidence="1">
    <location>
        <begin position="106"/>
        <end position="124"/>
    </location>
</feature>
<evidence type="ECO:0000313" key="3">
    <source>
        <dbReference type="Proteomes" id="UP001162834"/>
    </source>
</evidence>
<feature type="transmembrane region" description="Helical" evidence="1">
    <location>
        <begin position="51"/>
        <end position="70"/>
    </location>
</feature>
<proteinExistence type="predicted"/>
<feature type="transmembrane region" description="Helical" evidence="1">
    <location>
        <begin position="76"/>
        <end position="94"/>
    </location>
</feature>
<dbReference type="GO" id="GO:0005886">
    <property type="term" value="C:plasma membrane"/>
    <property type="evidence" value="ECO:0007669"/>
    <property type="project" value="TreeGrafter"/>
</dbReference>
<dbReference type="KEGG" id="sbae:DSM104329_00392"/>
<keyword evidence="1" id="KW-0812">Transmembrane</keyword>
<organism evidence="2 3">
    <name type="scientific">Capillimicrobium parvum</name>
    <dbReference type="NCBI Taxonomy" id="2884022"/>
    <lineage>
        <taxon>Bacteria</taxon>
        <taxon>Bacillati</taxon>
        <taxon>Actinomycetota</taxon>
        <taxon>Thermoleophilia</taxon>
        <taxon>Solirubrobacterales</taxon>
        <taxon>Capillimicrobiaceae</taxon>
        <taxon>Capillimicrobium</taxon>
    </lineage>
</organism>
<feature type="transmembrane region" description="Helical" evidence="1">
    <location>
        <begin position="20"/>
        <end position="39"/>
    </location>
</feature>
<dbReference type="AlphaFoldDB" id="A0A9E6XSX9"/>
<dbReference type="InterPro" id="IPR052712">
    <property type="entry name" value="Acid_resist_chaperone_HdeD"/>
</dbReference>
<feature type="transmembrane region" description="Helical" evidence="1">
    <location>
        <begin position="158"/>
        <end position="175"/>
    </location>
</feature>
<dbReference type="PANTHER" id="PTHR34989:SF1">
    <property type="entry name" value="PROTEIN HDED"/>
    <property type="match status" value="1"/>
</dbReference>
<dbReference type="PANTHER" id="PTHR34989">
    <property type="entry name" value="PROTEIN HDED"/>
    <property type="match status" value="1"/>
</dbReference>
<dbReference type="Pfam" id="PF03729">
    <property type="entry name" value="DUF308"/>
    <property type="match status" value="1"/>
</dbReference>